<dbReference type="InterPro" id="IPR000032">
    <property type="entry name" value="HPr-like"/>
</dbReference>
<dbReference type="Proteomes" id="UP000317046">
    <property type="component" value="Unassembled WGS sequence"/>
</dbReference>
<evidence type="ECO:0000259" key="4">
    <source>
        <dbReference type="PROSITE" id="PS51350"/>
    </source>
</evidence>
<dbReference type="NCBIfam" id="TIGR01003">
    <property type="entry name" value="PTS_HPr_family"/>
    <property type="match status" value="1"/>
</dbReference>
<dbReference type="CDD" id="cd00367">
    <property type="entry name" value="PTS-HPr_like"/>
    <property type="match status" value="1"/>
</dbReference>
<keyword evidence="6" id="KW-1185">Reference proteome</keyword>
<accession>A0A4Y3KVU8</accession>
<dbReference type="AlphaFoldDB" id="A0A4Y3KVU8"/>
<evidence type="ECO:0000313" key="5">
    <source>
        <dbReference type="EMBL" id="GEA88193.1"/>
    </source>
</evidence>
<sequence length="128" mass="13178">MTDPHRFAALVRRTRSPHPFAAPVRRTVAASPGRNSLMSQRTVTIGSKVGLHARPAKLFTAAAAATGTKVLIAKNGGTPVDASSILRVMTLGAKFGEEVTLTAEGDGADAALDQLAAMLASDLDAVAE</sequence>
<dbReference type="InterPro" id="IPR050399">
    <property type="entry name" value="HPr"/>
</dbReference>
<evidence type="ECO:0000256" key="2">
    <source>
        <dbReference type="ARBA" id="ARBA00022490"/>
    </source>
</evidence>
<dbReference type="Pfam" id="PF00381">
    <property type="entry name" value="PTS-HPr"/>
    <property type="match status" value="1"/>
</dbReference>
<keyword evidence="3" id="KW-0598">Phosphotransferase system</keyword>
<feature type="domain" description="HPr" evidence="4">
    <location>
        <begin position="38"/>
        <end position="126"/>
    </location>
</feature>
<dbReference type="InterPro" id="IPR035895">
    <property type="entry name" value="HPr-like_sf"/>
</dbReference>
<dbReference type="GO" id="GO:0009401">
    <property type="term" value="P:phosphoenolpyruvate-dependent sugar phosphotransferase system"/>
    <property type="evidence" value="ECO:0007669"/>
    <property type="project" value="UniProtKB-KW"/>
</dbReference>
<name>A0A4Y3KVU8_9CELL</name>
<proteinExistence type="predicted"/>
<evidence type="ECO:0000256" key="3">
    <source>
        <dbReference type="ARBA" id="ARBA00022683"/>
    </source>
</evidence>
<dbReference type="Gene3D" id="3.30.1340.10">
    <property type="entry name" value="HPr-like"/>
    <property type="match status" value="1"/>
</dbReference>
<keyword evidence="2" id="KW-0963">Cytoplasm</keyword>
<evidence type="ECO:0000256" key="1">
    <source>
        <dbReference type="ARBA" id="ARBA00004496"/>
    </source>
</evidence>
<comment type="subcellular location">
    <subcellularLocation>
        <location evidence="1">Cytoplasm</location>
    </subcellularLocation>
</comment>
<protein>
    <recommendedName>
        <fullName evidence="4">HPr domain-containing protein</fullName>
    </recommendedName>
</protein>
<dbReference type="PRINTS" id="PR00107">
    <property type="entry name" value="PHOSPHOCPHPR"/>
</dbReference>
<dbReference type="EMBL" id="BJLR01000018">
    <property type="protein sequence ID" value="GEA88193.1"/>
    <property type="molecule type" value="Genomic_DNA"/>
</dbReference>
<reference evidence="5" key="1">
    <citation type="submission" date="2019-06" db="EMBL/GenBank/DDBJ databases">
        <title>Whole genome shotgun sequence of Cellulomonas cellasea NBRC 3753.</title>
        <authorList>
            <person name="Hosoyama A."/>
            <person name="Uohara A."/>
            <person name="Ohji S."/>
            <person name="Ichikawa N."/>
        </authorList>
    </citation>
    <scope>NUCLEOTIDE SEQUENCE [LARGE SCALE GENOMIC DNA]</scope>
    <source>
        <strain evidence="5">NBRC 3753</strain>
    </source>
</reference>
<dbReference type="PANTHER" id="PTHR33705:SF2">
    <property type="entry name" value="PHOSPHOCARRIER PROTEIN NPR"/>
    <property type="match status" value="1"/>
</dbReference>
<dbReference type="PROSITE" id="PS51350">
    <property type="entry name" value="PTS_HPR_DOM"/>
    <property type="match status" value="1"/>
</dbReference>
<gene>
    <name evidence="5" type="ORF">CCE01nite_21420</name>
</gene>
<organism evidence="5 6">
    <name type="scientific">Cellulomonas cellasea</name>
    <dbReference type="NCBI Taxonomy" id="43670"/>
    <lineage>
        <taxon>Bacteria</taxon>
        <taxon>Bacillati</taxon>
        <taxon>Actinomycetota</taxon>
        <taxon>Actinomycetes</taxon>
        <taxon>Micrococcales</taxon>
        <taxon>Cellulomonadaceae</taxon>
        <taxon>Cellulomonas</taxon>
    </lineage>
</organism>
<dbReference type="GO" id="GO:0005737">
    <property type="term" value="C:cytoplasm"/>
    <property type="evidence" value="ECO:0007669"/>
    <property type="project" value="UniProtKB-SubCell"/>
</dbReference>
<dbReference type="SUPFAM" id="SSF55594">
    <property type="entry name" value="HPr-like"/>
    <property type="match status" value="1"/>
</dbReference>
<evidence type="ECO:0000313" key="6">
    <source>
        <dbReference type="Proteomes" id="UP000317046"/>
    </source>
</evidence>
<dbReference type="PANTHER" id="PTHR33705">
    <property type="entry name" value="PHOSPHOCARRIER PROTEIN HPR"/>
    <property type="match status" value="1"/>
</dbReference>
<comment type="caution">
    <text evidence="5">The sequence shown here is derived from an EMBL/GenBank/DDBJ whole genome shotgun (WGS) entry which is preliminary data.</text>
</comment>